<evidence type="ECO:0000313" key="2">
    <source>
        <dbReference type="Proteomes" id="UP001140949"/>
    </source>
</evidence>
<gene>
    <name evidence="1" type="ORF">M6B38_285970</name>
</gene>
<comment type="caution">
    <text evidence="1">The sequence shown here is derived from an EMBL/GenBank/DDBJ whole genome shotgun (WGS) entry which is preliminary data.</text>
</comment>
<dbReference type="AlphaFoldDB" id="A0AAX6HYQ5"/>
<accession>A0AAX6HYQ5</accession>
<organism evidence="1 2">
    <name type="scientific">Iris pallida</name>
    <name type="common">Sweet iris</name>
    <dbReference type="NCBI Taxonomy" id="29817"/>
    <lineage>
        <taxon>Eukaryota</taxon>
        <taxon>Viridiplantae</taxon>
        <taxon>Streptophyta</taxon>
        <taxon>Embryophyta</taxon>
        <taxon>Tracheophyta</taxon>
        <taxon>Spermatophyta</taxon>
        <taxon>Magnoliopsida</taxon>
        <taxon>Liliopsida</taxon>
        <taxon>Asparagales</taxon>
        <taxon>Iridaceae</taxon>
        <taxon>Iridoideae</taxon>
        <taxon>Irideae</taxon>
        <taxon>Iris</taxon>
    </lineage>
</organism>
<proteinExistence type="predicted"/>
<keyword evidence="2" id="KW-1185">Reference proteome</keyword>
<name>A0AAX6HYQ5_IRIPA</name>
<dbReference type="Proteomes" id="UP001140949">
    <property type="component" value="Unassembled WGS sequence"/>
</dbReference>
<sequence length="103" mass="11124">MQAITTTISMQATTTIISAAVPAAIGRAWPRIRRARRAAPPRATARTGAAAAAAFAASARARVRACTPLPRRRRPHTDVAVPPMAHELRRTPWVSHPTLRCDI</sequence>
<evidence type="ECO:0000313" key="1">
    <source>
        <dbReference type="EMBL" id="KAJ6845843.1"/>
    </source>
</evidence>
<reference evidence="1" key="1">
    <citation type="journal article" date="2023" name="GigaByte">
        <title>Genome assembly of the bearded iris, Iris pallida Lam.</title>
        <authorList>
            <person name="Bruccoleri R.E."/>
            <person name="Oakeley E.J."/>
            <person name="Faust A.M.E."/>
            <person name="Altorfer M."/>
            <person name="Dessus-Babus S."/>
            <person name="Burckhardt D."/>
            <person name="Oertli M."/>
            <person name="Naumann U."/>
            <person name="Petersen F."/>
            <person name="Wong J."/>
        </authorList>
    </citation>
    <scope>NUCLEOTIDE SEQUENCE</scope>
    <source>
        <strain evidence="1">GSM-AAB239-AS_SAM_17_03QT</strain>
    </source>
</reference>
<dbReference type="EMBL" id="JANAVB010005796">
    <property type="protein sequence ID" value="KAJ6845843.1"/>
    <property type="molecule type" value="Genomic_DNA"/>
</dbReference>
<protein>
    <submittedName>
        <fullName evidence="1">Leucine-rich repeat extensin-like protein 4</fullName>
    </submittedName>
</protein>
<reference evidence="1" key="2">
    <citation type="submission" date="2023-04" db="EMBL/GenBank/DDBJ databases">
        <authorList>
            <person name="Bruccoleri R.E."/>
            <person name="Oakeley E.J."/>
            <person name="Faust A.-M."/>
            <person name="Dessus-Babus S."/>
            <person name="Altorfer M."/>
            <person name="Burckhardt D."/>
            <person name="Oertli M."/>
            <person name="Naumann U."/>
            <person name="Petersen F."/>
            <person name="Wong J."/>
        </authorList>
    </citation>
    <scope>NUCLEOTIDE SEQUENCE</scope>
    <source>
        <strain evidence="1">GSM-AAB239-AS_SAM_17_03QT</strain>
        <tissue evidence="1">Leaf</tissue>
    </source>
</reference>